<proteinExistence type="predicted"/>
<dbReference type="EMBL" id="CAADFR010000006">
    <property type="protein sequence ID" value="VFK36819.1"/>
    <property type="molecule type" value="Genomic_DNA"/>
</dbReference>
<dbReference type="InterPro" id="IPR050149">
    <property type="entry name" value="Collagen_superfamily"/>
</dbReference>
<feature type="domain" description="MAM" evidence="5">
    <location>
        <begin position="79"/>
        <end position="243"/>
    </location>
</feature>
<evidence type="ECO:0000313" key="6">
    <source>
        <dbReference type="EMBL" id="VFK36819.1"/>
    </source>
</evidence>
<dbReference type="PANTHER" id="PTHR24023:SF1095">
    <property type="entry name" value="EGF-LIKE DOMAIN-CONTAINING PROTEIN"/>
    <property type="match status" value="1"/>
</dbReference>
<comment type="subcellular location">
    <subcellularLocation>
        <location evidence="1">Secreted</location>
    </subcellularLocation>
</comment>
<dbReference type="GO" id="GO:0016020">
    <property type="term" value="C:membrane"/>
    <property type="evidence" value="ECO:0007669"/>
    <property type="project" value="InterPro"/>
</dbReference>
<keyword evidence="3" id="KW-1015">Disulfide bond</keyword>
<feature type="compositionally biased region" description="Basic and acidic residues" evidence="4">
    <location>
        <begin position="528"/>
        <end position="537"/>
    </location>
</feature>
<evidence type="ECO:0000256" key="1">
    <source>
        <dbReference type="ARBA" id="ARBA00004613"/>
    </source>
</evidence>
<dbReference type="GO" id="GO:0005615">
    <property type="term" value="C:extracellular space"/>
    <property type="evidence" value="ECO:0007669"/>
    <property type="project" value="TreeGrafter"/>
</dbReference>
<dbReference type="InterPro" id="IPR013320">
    <property type="entry name" value="ConA-like_dom_sf"/>
</dbReference>
<dbReference type="SMART" id="SM00137">
    <property type="entry name" value="MAM"/>
    <property type="match status" value="1"/>
</dbReference>
<dbReference type="Pfam" id="PF00629">
    <property type="entry name" value="MAM"/>
    <property type="match status" value="1"/>
</dbReference>
<evidence type="ECO:0000256" key="4">
    <source>
        <dbReference type="SAM" id="MobiDB-lite"/>
    </source>
</evidence>
<name>A0A450Y5M1_9GAMM</name>
<accession>A0A450Y5M1</accession>
<dbReference type="GO" id="GO:0031012">
    <property type="term" value="C:extracellular matrix"/>
    <property type="evidence" value="ECO:0007669"/>
    <property type="project" value="TreeGrafter"/>
</dbReference>
<dbReference type="PROSITE" id="PS50060">
    <property type="entry name" value="MAM_2"/>
    <property type="match status" value="1"/>
</dbReference>
<dbReference type="InterPro" id="IPR008160">
    <property type="entry name" value="Collagen"/>
</dbReference>
<gene>
    <name evidence="6" type="ORF">BECKSD772F_GA0070984_100610</name>
</gene>
<dbReference type="AlphaFoldDB" id="A0A450Y5M1"/>
<dbReference type="Pfam" id="PF01391">
    <property type="entry name" value="Collagen"/>
    <property type="match status" value="2"/>
</dbReference>
<organism evidence="6">
    <name type="scientific">Candidatus Kentrum sp. SD</name>
    <dbReference type="NCBI Taxonomy" id="2126332"/>
    <lineage>
        <taxon>Bacteria</taxon>
        <taxon>Pseudomonadati</taxon>
        <taxon>Pseudomonadota</taxon>
        <taxon>Gammaproteobacteria</taxon>
        <taxon>Candidatus Kentrum</taxon>
    </lineage>
</organism>
<feature type="compositionally biased region" description="Low complexity" evidence="4">
    <location>
        <begin position="603"/>
        <end position="614"/>
    </location>
</feature>
<feature type="region of interest" description="Disordered" evidence="4">
    <location>
        <begin position="420"/>
        <end position="648"/>
    </location>
</feature>
<dbReference type="Pfam" id="PF14704">
    <property type="entry name" value="DERM"/>
    <property type="match status" value="1"/>
</dbReference>
<dbReference type="Gene3D" id="2.60.120.200">
    <property type="match status" value="1"/>
</dbReference>
<evidence type="ECO:0000256" key="2">
    <source>
        <dbReference type="ARBA" id="ARBA00022525"/>
    </source>
</evidence>
<keyword evidence="2" id="KW-0964">Secreted</keyword>
<dbReference type="InterPro" id="IPR000998">
    <property type="entry name" value="MAM_dom"/>
</dbReference>
<dbReference type="PANTHER" id="PTHR24023">
    <property type="entry name" value="COLLAGEN ALPHA"/>
    <property type="match status" value="1"/>
</dbReference>
<dbReference type="GO" id="GO:0030198">
    <property type="term" value="P:extracellular matrix organization"/>
    <property type="evidence" value="ECO:0007669"/>
    <property type="project" value="TreeGrafter"/>
</dbReference>
<feature type="compositionally biased region" description="Polar residues" evidence="4">
    <location>
        <begin position="636"/>
        <end position="648"/>
    </location>
</feature>
<evidence type="ECO:0000259" key="5">
    <source>
        <dbReference type="PROSITE" id="PS50060"/>
    </source>
</evidence>
<dbReference type="SUPFAM" id="SSF49899">
    <property type="entry name" value="Concanavalin A-like lectins/glucanases"/>
    <property type="match status" value="1"/>
</dbReference>
<dbReference type="GO" id="GO:0030020">
    <property type="term" value="F:extracellular matrix structural constituent conferring tensile strength"/>
    <property type="evidence" value="ECO:0007669"/>
    <property type="project" value="TreeGrafter"/>
</dbReference>
<feature type="compositionally biased region" description="Basic and acidic residues" evidence="4">
    <location>
        <begin position="434"/>
        <end position="450"/>
    </location>
</feature>
<protein>
    <submittedName>
        <fullName evidence="6">Dermatopontin</fullName>
    </submittedName>
</protein>
<sequence>MFRKIAIPKKPAPAQGTPRLEPIAKRQPIKGHSRTFAFGYVLHKRDPEMKNTATLCHAFETTLILLLTFWAAPAHALEHTTGFEVDIRGWTVIKGTSQFNWARQTRGTHSGHTGPSGAHEGDYYLYLEASRNYPSRTAYLQSREFSGKIQTVSFHYHMYGAHMGSLALEGLDGNSWITLWATTGQQHPNHQAPWTREEVTLSGRTIQKIRFKGTTTDNPNGGQYRGDMAIDYVVVTTDKIAASDHWKETESEDGLYYGPGNVGIGTDRPEADLSILGNLSKPLMGHVGVPKGSPYVTGVGTRFTRELRVGDSIRLGDKVFVVSAITSDIMLTLNAAHPVGAHDATAYTDGDLLSVETGAEVNALLVDRSGNVGVGAANPAVKLDVAGGIRVGAETICDAAREGTIRYNDAGDEIEFCDGSAWGRVEGPAGEQGLKGEKGDKGDKGDKGERGLQGVKGDTGSKGIKGDRGPIGATGATGAVGKKGDAGPEGPQGPKGNTGPQGAKGNTGATGPQGSKGDTGPTGTQGPKGDKGDKGERGLQGVKGDTGPKGPKGDQGPIGATGATGAVGKKGDAGPEGPQGPKGNTGPQGAKGNTGATGPQGSKGDTGPTGTQGPKGDKGDKGDTGPQGIKGDQGSIGPQGSKGDSSWSTNSSGIFYNSAHSVGIGKLPNSNYKLDVGGTTRINDLKLDNKTTCGKLYTDASGNVRCGTDANSGDITKVTAGTGLSGGGSAGDVTLNVDTSRIQQRVNGSCPAGQSIRVISSAGTVTCEQDNDSGDITAVTAGTGLSGGGNAGAVTLNVNTNQIQRRVNSGCPAGQSIRVISESGGVTCETDNDSGDITGVAAGTGLSGGGSAGYVTLSVNTSQIQRRVSRSCSVGQSIREIRADGSVVCGNVRNITCKRSGWSNWDNGIGVNCGEGYLAGIRSYHHDHYEDRRFEYKCCFPEGTNPNTMTTCSAGHNTSCTPSGW</sequence>
<reference evidence="6" key="1">
    <citation type="submission" date="2019-02" db="EMBL/GenBank/DDBJ databases">
        <authorList>
            <person name="Gruber-Vodicka R. H."/>
            <person name="Seah K. B. B."/>
        </authorList>
    </citation>
    <scope>NUCLEOTIDE SEQUENCE</scope>
    <source>
        <strain evidence="6">BECK_S1321</strain>
    </source>
</reference>
<evidence type="ECO:0000256" key="3">
    <source>
        <dbReference type="ARBA" id="ARBA00023157"/>
    </source>
</evidence>
<dbReference type="CDD" id="cd06263">
    <property type="entry name" value="MAM"/>
    <property type="match status" value="1"/>
</dbReference>
<dbReference type="InterPro" id="IPR026645">
    <property type="entry name" value="Dermatopontin"/>
</dbReference>
<feature type="compositionally biased region" description="Low complexity" evidence="4">
    <location>
        <begin position="542"/>
        <end position="567"/>
    </location>
</feature>